<proteinExistence type="predicted"/>
<dbReference type="EMBL" id="LUGG01000015">
    <property type="protein sequence ID" value="OBZ69706.1"/>
    <property type="molecule type" value="Genomic_DNA"/>
</dbReference>
<accession>A0A1C7LZR1</accession>
<comment type="caution">
    <text evidence="1">The sequence shown here is derived from an EMBL/GenBank/DDBJ whole genome shotgun (WGS) entry which is preliminary data.</text>
</comment>
<protein>
    <submittedName>
        <fullName evidence="1">Uncharacterized protein</fullName>
    </submittedName>
</protein>
<evidence type="ECO:0000313" key="1">
    <source>
        <dbReference type="EMBL" id="OBZ69706.1"/>
    </source>
</evidence>
<dbReference type="Proteomes" id="UP000092993">
    <property type="component" value="Unassembled WGS sequence"/>
</dbReference>
<dbReference type="AlphaFoldDB" id="A0A1C7LZR1"/>
<reference evidence="1 2" key="1">
    <citation type="submission" date="2016-03" db="EMBL/GenBank/DDBJ databases">
        <title>Whole genome sequencing of Grifola frondosa 9006-11.</title>
        <authorList>
            <person name="Min B."/>
            <person name="Park H."/>
            <person name="Kim J.-G."/>
            <person name="Cho H."/>
            <person name="Oh Y.-L."/>
            <person name="Kong W.-S."/>
            <person name="Choi I.-G."/>
        </authorList>
    </citation>
    <scope>NUCLEOTIDE SEQUENCE [LARGE SCALE GENOMIC DNA]</scope>
    <source>
        <strain evidence="1 2">9006-11</strain>
    </source>
</reference>
<gene>
    <name evidence="1" type="ORF">A0H81_10409</name>
</gene>
<evidence type="ECO:0000313" key="2">
    <source>
        <dbReference type="Proteomes" id="UP000092993"/>
    </source>
</evidence>
<sequence>MSSRIQQPEEALLEGCQAERRSRPQAPVCVPCIAPYLLACRIDSPVRTPALLQRVRHSKSPPNKPLCSSCISRLTRLRPSIHAAQHPMRQLCNAQLDASTSLRHSAVLAASRLCDAACASSSSATSNAVSRSAVPVHSRNPYIPIPILPSRRRRVRSYHVGARLCATHSRADMVRLPARRRAGRMRSPFPIMTVSKPRHQRTLHANDTHLPLAPPTSYVFRRPSPVPFEHNTHQTLAHIWCQSSSVHMRRATVTQAMRDVPACGNSRSWLCWAEETQ</sequence>
<keyword evidence="2" id="KW-1185">Reference proteome</keyword>
<name>A0A1C7LZR1_GRIFR</name>
<organism evidence="1 2">
    <name type="scientific">Grifola frondosa</name>
    <name type="common">Maitake</name>
    <name type="synonym">Polyporus frondosus</name>
    <dbReference type="NCBI Taxonomy" id="5627"/>
    <lineage>
        <taxon>Eukaryota</taxon>
        <taxon>Fungi</taxon>
        <taxon>Dikarya</taxon>
        <taxon>Basidiomycota</taxon>
        <taxon>Agaricomycotina</taxon>
        <taxon>Agaricomycetes</taxon>
        <taxon>Polyporales</taxon>
        <taxon>Grifolaceae</taxon>
        <taxon>Grifola</taxon>
    </lineage>
</organism>